<sequence>MAIFSVLYNKIINLSLMYIKRVKTAYKAV</sequence>
<dbReference type="EMBL" id="BK016265">
    <property type="protein sequence ID" value="DAG05907.1"/>
    <property type="molecule type" value="Genomic_DNA"/>
</dbReference>
<name>A0A8S5VH14_9CAUD</name>
<organism evidence="1">
    <name type="scientific">Myoviridae sp. ctkfK18</name>
    <dbReference type="NCBI Taxonomy" id="2825165"/>
    <lineage>
        <taxon>Viruses</taxon>
        <taxon>Duplodnaviria</taxon>
        <taxon>Heunggongvirae</taxon>
        <taxon>Uroviricota</taxon>
        <taxon>Caudoviricetes</taxon>
    </lineage>
</organism>
<evidence type="ECO:0000313" key="1">
    <source>
        <dbReference type="EMBL" id="DAG05907.1"/>
    </source>
</evidence>
<reference evidence="1" key="1">
    <citation type="journal article" date="2021" name="Proc. Natl. Acad. Sci. U.S.A.">
        <title>A Catalog of Tens of Thousands of Viruses from Human Metagenomes Reveals Hidden Associations with Chronic Diseases.</title>
        <authorList>
            <person name="Tisza M.J."/>
            <person name="Buck C.B."/>
        </authorList>
    </citation>
    <scope>NUCLEOTIDE SEQUENCE</scope>
    <source>
        <strain evidence="1">CtkfK18</strain>
    </source>
</reference>
<protein>
    <submittedName>
        <fullName evidence="1">Uncharacterized protein</fullName>
    </submittedName>
</protein>
<accession>A0A8S5VH14</accession>
<proteinExistence type="predicted"/>